<dbReference type="InterPro" id="IPR001127">
    <property type="entry name" value="PTS_EIIA_1_perm"/>
</dbReference>
<dbReference type="NCBIfam" id="NF007335">
    <property type="entry name" value="PRK09824.1"/>
    <property type="match status" value="1"/>
</dbReference>
<dbReference type="CDD" id="cd00212">
    <property type="entry name" value="PTS_IIB_glc"/>
    <property type="match status" value="1"/>
</dbReference>
<keyword evidence="2" id="KW-0813">Transport</keyword>
<protein>
    <submittedName>
        <fullName evidence="11">PTS beta-glucoside transporter subunit IIABC</fullName>
    </submittedName>
</protein>
<dbReference type="PROSITE" id="PS51093">
    <property type="entry name" value="PTS_EIIA_TYPE_1"/>
    <property type="match status" value="1"/>
</dbReference>
<keyword evidence="5" id="KW-0808">Transferase</keyword>
<dbReference type="EMBL" id="JACNQW010000003">
    <property type="protein sequence ID" value="MBC5044998.1"/>
    <property type="molecule type" value="Genomic_DNA"/>
</dbReference>
<dbReference type="InterPro" id="IPR018113">
    <property type="entry name" value="PTrfase_EIIB_Cys"/>
</dbReference>
<dbReference type="GO" id="GO:0005886">
    <property type="term" value="C:plasma membrane"/>
    <property type="evidence" value="ECO:0007669"/>
    <property type="project" value="UniProtKB-SubCell"/>
</dbReference>
<dbReference type="PROSITE" id="PS01035">
    <property type="entry name" value="PTS_EIIB_TYPE_1_CYS"/>
    <property type="match status" value="1"/>
</dbReference>
<keyword evidence="6" id="KW-0598">Phosphotransferase system</keyword>
<dbReference type="PROSITE" id="PS51098">
    <property type="entry name" value="PTS_EIIB_TYPE_1"/>
    <property type="match status" value="1"/>
</dbReference>
<proteinExistence type="predicted"/>
<organism evidence="11 12">
    <name type="scientific">Klebsiella quasipneumoniae</name>
    <dbReference type="NCBI Taxonomy" id="1463165"/>
    <lineage>
        <taxon>Bacteria</taxon>
        <taxon>Pseudomonadati</taxon>
        <taxon>Pseudomonadota</taxon>
        <taxon>Gammaproteobacteria</taxon>
        <taxon>Enterobacterales</taxon>
        <taxon>Enterobacteriaceae</taxon>
        <taxon>Klebsiella/Raoultella group</taxon>
        <taxon>Klebsiella</taxon>
        <taxon>Klebsiella pneumoniae complex</taxon>
    </lineage>
</organism>
<dbReference type="FunFam" id="2.70.70.10:FF:000001">
    <property type="entry name" value="PTS system glucose-specific IIA component"/>
    <property type="match status" value="1"/>
</dbReference>
<dbReference type="FunFam" id="3.30.1360.60:FF:000001">
    <property type="entry name" value="PTS system glucose-specific IIBC component PtsG"/>
    <property type="match status" value="1"/>
</dbReference>
<keyword evidence="9" id="KW-1133">Transmembrane helix</keyword>
<dbReference type="NCBIfam" id="TIGR00830">
    <property type="entry name" value="PTBA"/>
    <property type="match status" value="1"/>
</dbReference>
<reference evidence="11" key="1">
    <citation type="submission" date="2020-08" db="EMBL/GenBank/DDBJ databases">
        <title>Genomic evolution and epidemiology of Klebsiella pneumoniae from a major hospital in Beijing, China, over a fifteen-year period: dissemination of known and novel high-risk clones.</title>
        <authorList>
            <person name="Palmieri M."/>
        </authorList>
    </citation>
    <scope>NUCLEOTIDE SEQUENCE</scope>
    <source>
        <strain evidence="11">K7050</strain>
    </source>
</reference>
<dbReference type="InterPro" id="IPR036878">
    <property type="entry name" value="Glu_permease_IIB"/>
</dbReference>
<dbReference type="InterPro" id="IPR011297">
    <property type="entry name" value="PTS_IIABC_b_glu"/>
</dbReference>
<dbReference type="Proteomes" id="UP000646540">
    <property type="component" value="Unassembled WGS sequence"/>
</dbReference>
<dbReference type="GO" id="GO:0016301">
    <property type="term" value="F:kinase activity"/>
    <property type="evidence" value="ECO:0007669"/>
    <property type="project" value="UniProtKB-KW"/>
</dbReference>
<evidence type="ECO:0000256" key="7">
    <source>
        <dbReference type="ARBA" id="ARBA00022692"/>
    </source>
</evidence>
<dbReference type="InterPro" id="IPR001996">
    <property type="entry name" value="PTS_IIB_1"/>
</dbReference>
<keyword evidence="3" id="KW-1003">Cell membrane</keyword>
<evidence type="ECO:0000256" key="1">
    <source>
        <dbReference type="ARBA" id="ARBA00004651"/>
    </source>
</evidence>
<dbReference type="PROSITE" id="PS51103">
    <property type="entry name" value="PTS_EIIC_TYPE_1"/>
    <property type="match status" value="1"/>
</dbReference>
<gene>
    <name evidence="11" type="primary">bglF</name>
    <name evidence="11" type="ORF">H8L09_06440</name>
</gene>
<dbReference type="GO" id="GO:0015771">
    <property type="term" value="P:trehalose transport"/>
    <property type="evidence" value="ECO:0007669"/>
    <property type="project" value="TreeGrafter"/>
</dbReference>
<name>A0A8G2AAG6_9ENTR</name>
<dbReference type="GO" id="GO:0008982">
    <property type="term" value="F:protein-N(PI)-phosphohistidine-sugar phosphotransferase activity"/>
    <property type="evidence" value="ECO:0007669"/>
    <property type="project" value="InterPro"/>
</dbReference>
<dbReference type="NCBIfam" id="TIGR01995">
    <property type="entry name" value="PTS-II-ABC-beta"/>
    <property type="match status" value="1"/>
</dbReference>
<evidence type="ECO:0000256" key="8">
    <source>
        <dbReference type="ARBA" id="ARBA00022777"/>
    </source>
</evidence>
<keyword evidence="7" id="KW-0812">Transmembrane</keyword>
<evidence type="ECO:0000256" key="3">
    <source>
        <dbReference type="ARBA" id="ARBA00022475"/>
    </source>
</evidence>
<evidence type="ECO:0000256" key="4">
    <source>
        <dbReference type="ARBA" id="ARBA00022597"/>
    </source>
</evidence>
<sequence length="619" mass="64891">MEYKALAQDILNRVGGKENIVSLVHCATRLRFKLKDNGKVDAEGLKANPGVIMVVESGGQFQVVIGNHVHDVWQAVRQEAGLSDDSEPTAESVEKGSLLGQIIDVVSGIFTPFIGVLAASGILKGMLALAVVCGWLTPQQGTYKIWFAASDALFFFFPLFLGYTAGKKFGGNPFVSMVIGGALTHPLMIQAFEASQAPGAAVEHFLGIPVTFINYSSSVIPIILASWVCCCLERKSNALLPSSMKNFFTPAICLAVVVPLTFLLIGPLATWLSHLLAQGYQIIYAVAPWLAGAAMGALWQVCVIFGLHWGLIPLMINNLTVLGHDSMLPMLLPAVMGQVGAVLGILLKTRDARQKVLAGSAFSAGIFGITEPAIYGLTLPLRRPFIFGCVAGAIGGAIVGVSNAHVYSFGFGNIFTVAQMIPPQGLDSTVWGGVVGIFAALIISCGLTFFAGLPRASAAPGAVAVAPVSANDILAPMSGSVIALDQVPDSTFASGLLGRGVAIIPAVGKVIAPFPGEVASLFQTKHAIGLQSDSGIELLIHVGIDTVKLDGVPFTAHVKEGDRVQAGDLLIEFDRQAILDAGYDLATPIIISNSDDYREIDTVAPSAVEAGQPLLSVSH</sequence>
<evidence type="ECO:0000256" key="5">
    <source>
        <dbReference type="ARBA" id="ARBA00022679"/>
    </source>
</evidence>
<evidence type="ECO:0000256" key="2">
    <source>
        <dbReference type="ARBA" id="ARBA00022448"/>
    </source>
</evidence>
<evidence type="ECO:0000256" key="6">
    <source>
        <dbReference type="ARBA" id="ARBA00022683"/>
    </source>
</evidence>
<dbReference type="InterPro" id="IPR011055">
    <property type="entry name" value="Dup_hybrid_motif"/>
</dbReference>
<evidence type="ECO:0000313" key="12">
    <source>
        <dbReference type="Proteomes" id="UP000646540"/>
    </source>
</evidence>
<dbReference type="Pfam" id="PF00358">
    <property type="entry name" value="PTS_EIIA_1"/>
    <property type="match status" value="1"/>
</dbReference>
<evidence type="ECO:0000256" key="9">
    <source>
        <dbReference type="ARBA" id="ARBA00022989"/>
    </source>
</evidence>
<dbReference type="PANTHER" id="PTHR30175:SF1">
    <property type="entry name" value="PTS SYSTEM ARBUTIN-, CELLOBIOSE-, AND SALICIN-SPECIFIC EIIBC COMPONENT-RELATED"/>
    <property type="match status" value="1"/>
</dbReference>
<dbReference type="InterPro" id="IPR013013">
    <property type="entry name" value="PTS_EIIC_1"/>
</dbReference>
<dbReference type="Pfam" id="PF00367">
    <property type="entry name" value="PTS_EIIB"/>
    <property type="match status" value="1"/>
</dbReference>
<keyword evidence="8" id="KW-0418">Kinase</keyword>
<dbReference type="Gene3D" id="3.30.1360.60">
    <property type="entry name" value="Glucose permease domain IIB"/>
    <property type="match status" value="1"/>
</dbReference>
<comment type="caution">
    <text evidence="11">The sequence shown here is derived from an EMBL/GenBank/DDBJ whole genome shotgun (WGS) entry which is preliminary data.</text>
</comment>
<dbReference type="GO" id="GO:0009401">
    <property type="term" value="P:phosphoenolpyruvate-dependent sugar phosphotransferase system"/>
    <property type="evidence" value="ECO:0007669"/>
    <property type="project" value="UniProtKB-KW"/>
</dbReference>
<comment type="subcellular location">
    <subcellularLocation>
        <location evidence="1">Cell membrane</location>
        <topology evidence="1">Multi-pass membrane protein</topology>
    </subcellularLocation>
</comment>
<dbReference type="Pfam" id="PF02378">
    <property type="entry name" value="PTS_EIIC"/>
    <property type="match status" value="1"/>
</dbReference>
<dbReference type="SUPFAM" id="SSF51261">
    <property type="entry name" value="Duplicated hybrid motif"/>
    <property type="match status" value="1"/>
</dbReference>
<dbReference type="Gene3D" id="2.70.70.10">
    <property type="entry name" value="Glucose Permease (Domain IIA)"/>
    <property type="match status" value="1"/>
</dbReference>
<dbReference type="GO" id="GO:0090589">
    <property type="term" value="F:protein-phosphocysteine-trehalose phosphotransferase system transporter activity"/>
    <property type="evidence" value="ECO:0007669"/>
    <property type="project" value="TreeGrafter"/>
</dbReference>
<dbReference type="AlphaFoldDB" id="A0A8G2AAG6"/>
<dbReference type="PANTHER" id="PTHR30175">
    <property type="entry name" value="PHOSPHOTRANSFERASE SYSTEM TRANSPORT PROTEIN"/>
    <property type="match status" value="1"/>
</dbReference>
<dbReference type="InterPro" id="IPR050558">
    <property type="entry name" value="PTS_Sugar-Specific_Components"/>
</dbReference>
<evidence type="ECO:0000256" key="10">
    <source>
        <dbReference type="ARBA" id="ARBA00023136"/>
    </source>
</evidence>
<dbReference type="InterPro" id="IPR003352">
    <property type="entry name" value="PTS_EIIC"/>
</dbReference>
<keyword evidence="4" id="KW-0762">Sugar transport</keyword>
<dbReference type="PROSITE" id="PS00371">
    <property type="entry name" value="PTS_EIIA_TYPE_1_HIS"/>
    <property type="match status" value="1"/>
</dbReference>
<evidence type="ECO:0000313" key="11">
    <source>
        <dbReference type="EMBL" id="MBC5044998.1"/>
    </source>
</evidence>
<keyword evidence="10" id="KW-0472">Membrane</keyword>
<accession>A0A8G2AAG6</accession>
<dbReference type="SUPFAM" id="SSF55604">
    <property type="entry name" value="Glucose permease domain IIB"/>
    <property type="match status" value="1"/>
</dbReference>